<dbReference type="Gene3D" id="1.20.58.1030">
    <property type="match status" value="1"/>
</dbReference>
<dbReference type="GO" id="GO:0000727">
    <property type="term" value="P:double-strand break repair via break-induced replication"/>
    <property type="evidence" value="ECO:0007669"/>
    <property type="project" value="TreeGrafter"/>
</dbReference>
<dbReference type="GO" id="GO:0006261">
    <property type="term" value="P:DNA-templated DNA replication"/>
    <property type="evidence" value="ECO:0007669"/>
    <property type="project" value="InterPro"/>
</dbReference>
<evidence type="ECO:0000256" key="3">
    <source>
        <dbReference type="ARBA" id="ARBA00014804"/>
    </source>
</evidence>
<dbReference type="Pfam" id="PF05916">
    <property type="entry name" value="Sld5"/>
    <property type="match status" value="1"/>
</dbReference>
<dbReference type="OrthoDB" id="338231at2759"/>
<feature type="domain" description="DNA replication complex GINS protein SLD5 C-terminal" evidence="8">
    <location>
        <begin position="197"/>
        <end position="250"/>
    </location>
</feature>
<gene>
    <name evidence="9" type="ORF">MERGE_002381</name>
</gene>
<evidence type="ECO:0000256" key="5">
    <source>
        <dbReference type="ARBA" id="ARBA00023242"/>
    </source>
</evidence>
<dbReference type="CDD" id="cd11711">
    <property type="entry name" value="GINS_A_Sld5"/>
    <property type="match status" value="1"/>
</dbReference>
<feature type="region of interest" description="Disordered" evidence="6">
    <location>
        <begin position="1"/>
        <end position="30"/>
    </location>
</feature>
<dbReference type="AlphaFoldDB" id="A0A899FXA3"/>
<comment type="subcellular location">
    <subcellularLocation>
        <location evidence="1">Nucleus</location>
    </subcellularLocation>
</comment>
<dbReference type="InterPro" id="IPR021151">
    <property type="entry name" value="GINS_A"/>
</dbReference>
<dbReference type="GO" id="GO:0000811">
    <property type="term" value="C:GINS complex"/>
    <property type="evidence" value="ECO:0007669"/>
    <property type="project" value="TreeGrafter"/>
</dbReference>
<keyword evidence="5" id="KW-0539">Nucleus</keyword>
<keyword evidence="4" id="KW-0235">DNA replication</keyword>
<keyword evidence="10" id="KW-1185">Reference proteome</keyword>
<reference evidence="9" key="1">
    <citation type="submission" date="2020-06" db="EMBL/GenBank/DDBJ databases">
        <title>Genomes of multiple members of Pneumocystis genus reveal paths to human pathogen Pneumocystis jirovecii.</title>
        <authorList>
            <person name="Cisse O.H."/>
            <person name="Ma L."/>
            <person name="Dekker J."/>
            <person name="Khil P."/>
            <person name="Jo J."/>
            <person name="Brenchley J."/>
            <person name="Blair R."/>
            <person name="Pahar B."/>
            <person name="Chabe M."/>
            <person name="Van Rompay K.A."/>
            <person name="Keesler R."/>
            <person name="Sukura A."/>
            <person name="Hirsch V."/>
            <person name="Kutty G."/>
            <person name="Liu Y."/>
            <person name="Peng L."/>
            <person name="Chen J."/>
            <person name="Song J."/>
            <person name="Weissenbacher-Lang C."/>
            <person name="Xu J."/>
            <person name="Upham N.S."/>
            <person name="Stajich J.E."/>
            <person name="Cuomo C.A."/>
            <person name="Cushion M.T."/>
            <person name="Kovacs J.A."/>
        </authorList>
    </citation>
    <scope>NUCLEOTIDE SEQUENCE</scope>
    <source>
        <strain evidence="9">2A</strain>
    </source>
</reference>
<evidence type="ECO:0000256" key="1">
    <source>
        <dbReference type="ARBA" id="ARBA00004123"/>
    </source>
</evidence>
<dbReference type="Gene3D" id="3.40.5.60">
    <property type="match status" value="1"/>
</dbReference>
<dbReference type="SUPFAM" id="SSF160059">
    <property type="entry name" value="PriA/YqbF domain"/>
    <property type="match status" value="1"/>
</dbReference>
<evidence type="ECO:0000256" key="6">
    <source>
        <dbReference type="SAM" id="MobiDB-lite"/>
    </source>
</evidence>
<dbReference type="Proteomes" id="UP000663699">
    <property type="component" value="Chromosome 5"/>
</dbReference>
<accession>A0A899FXA3</accession>
<evidence type="ECO:0000313" key="9">
    <source>
        <dbReference type="EMBL" id="QSL65076.1"/>
    </source>
</evidence>
<dbReference type="InterPro" id="IPR036224">
    <property type="entry name" value="GINS_bundle-like_dom_sf"/>
</dbReference>
<dbReference type="InterPro" id="IPR008591">
    <property type="entry name" value="GINS_Sld5"/>
</dbReference>
<dbReference type="CDD" id="cd21692">
    <property type="entry name" value="GINS_B_Sld5"/>
    <property type="match status" value="1"/>
</dbReference>
<dbReference type="PANTHER" id="PTHR21206:SF0">
    <property type="entry name" value="DNA REPLICATION COMPLEX GINS PROTEIN SLD5"/>
    <property type="match status" value="1"/>
</dbReference>
<dbReference type="InterPro" id="IPR038749">
    <property type="entry name" value="Sld5_GINS_A"/>
</dbReference>
<proteinExistence type="inferred from homology"/>
<comment type="similarity">
    <text evidence="2">Belongs to the GINS4/SLD5 family.</text>
</comment>
<dbReference type="PANTHER" id="PTHR21206">
    <property type="entry name" value="SLD5 PROTEIN"/>
    <property type="match status" value="1"/>
</dbReference>
<evidence type="ECO:0000313" key="10">
    <source>
        <dbReference type="Proteomes" id="UP000663699"/>
    </source>
</evidence>
<evidence type="ECO:0000259" key="7">
    <source>
        <dbReference type="Pfam" id="PF05916"/>
    </source>
</evidence>
<dbReference type="InterPro" id="IPR031633">
    <property type="entry name" value="SLD5_C"/>
</dbReference>
<sequence length="250" mass="28819">MPAVLRYLDRDPAPAGEQKTFSAASVRAARRPALDPRDSFFQAPEELPPGGDAGDAYDDVSELMKSWICERTAPEILPCQTSLLDRMMERTELIELKIDQDIKTNFRMILIQTEIERIKYLIRSYLQTRIYKIDKYGAYLLQTPESLACLSLPEIEYLKKHQEILKSFYGSAVLKHLPKKLQRWDNTEAGVSMMEKPDLERAVFCRVINTVEQEIVISKDETITLSRGNIYLVKYKVIRPFLRTGDVELV</sequence>
<evidence type="ECO:0000259" key="8">
    <source>
        <dbReference type="Pfam" id="PF16922"/>
    </source>
</evidence>
<protein>
    <recommendedName>
        <fullName evidence="3">DNA replication complex GINS protein SLD5</fullName>
    </recommendedName>
</protein>
<dbReference type="SUPFAM" id="SSF158573">
    <property type="entry name" value="GINS helical bundle-like"/>
    <property type="match status" value="1"/>
</dbReference>
<evidence type="ECO:0000256" key="4">
    <source>
        <dbReference type="ARBA" id="ARBA00022705"/>
    </source>
</evidence>
<dbReference type="Pfam" id="PF16922">
    <property type="entry name" value="SLD5_C"/>
    <property type="match status" value="1"/>
</dbReference>
<organism evidence="9 10">
    <name type="scientific">Pneumocystis wakefieldiae</name>
    <dbReference type="NCBI Taxonomy" id="38082"/>
    <lineage>
        <taxon>Eukaryota</taxon>
        <taxon>Fungi</taxon>
        <taxon>Dikarya</taxon>
        <taxon>Ascomycota</taxon>
        <taxon>Taphrinomycotina</taxon>
        <taxon>Pneumocystomycetes</taxon>
        <taxon>Pneumocystaceae</taxon>
        <taxon>Pneumocystis</taxon>
    </lineage>
</organism>
<name>A0A899FXA3_9ASCO</name>
<feature type="domain" description="GINS subunit" evidence="7">
    <location>
        <begin position="104"/>
        <end position="171"/>
    </location>
</feature>
<dbReference type="EMBL" id="CP054536">
    <property type="protein sequence ID" value="QSL65076.1"/>
    <property type="molecule type" value="Genomic_DNA"/>
</dbReference>
<evidence type="ECO:0000256" key="2">
    <source>
        <dbReference type="ARBA" id="ARBA00008187"/>
    </source>
</evidence>